<dbReference type="Pfam" id="PF02518">
    <property type="entry name" value="HATPase_c"/>
    <property type="match status" value="1"/>
</dbReference>
<protein>
    <recommendedName>
        <fullName evidence="3">histidine kinase</fullName>
        <ecNumber evidence="3">2.7.13.3</ecNumber>
    </recommendedName>
</protein>
<dbReference type="InterPro" id="IPR050428">
    <property type="entry name" value="TCS_sensor_his_kinase"/>
</dbReference>
<accession>A0A2T0RHZ2</accession>
<proteinExistence type="predicted"/>
<dbReference type="InterPro" id="IPR036890">
    <property type="entry name" value="HATPase_C_sf"/>
</dbReference>
<evidence type="ECO:0000313" key="13">
    <source>
        <dbReference type="EMBL" id="PRY20769.1"/>
    </source>
</evidence>
<dbReference type="SUPFAM" id="SSF47384">
    <property type="entry name" value="Homodimeric domain of signal transducing histidine kinase"/>
    <property type="match status" value="1"/>
</dbReference>
<dbReference type="InterPro" id="IPR004358">
    <property type="entry name" value="Sig_transdc_His_kin-like_C"/>
</dbReference>
<dbReference type="Gene3D" id="3.30.565.10">
    <property type="entry name" value="Histidine kinase-like ATPase, C-terminal domain"/>
    <property type="match status" value="1"/>
</dbReference>
<dbReference type="RefSeq" id="WP_211303976.1">
    <property type="nucleotide sequence ID" value="NZ_PVZG01000022.1"/>
</dbReference>
<dbReference type="PROSITE" id="PS50109">
    <property type="entry name" value="HIS_KIN"/>
    <property type="match status" value="1"/>
</dbReference>
<dbReference type="SUPFAM" id="SSF55874">
    <property type="entry name" value="ATPase domain of HSP90 chaperone/DNA topoisomerase II/histidine kinase"/>
    <property type="match status" value="1"/>
</dbReference>
<dbReference type="InterPro" id="IPR003661">
    <property type="entry name" value="HisK_dim/P_dom"/>
</dbReference>
<comment type="subcellular location">
    <subcellularLocation>
        <location evidence="2">Cell membrane</location>
    </subcellularLocation>
</comment>
<dbReference type="Gene3D" id="1.10.287.130">
    <property type="match status" value="1"/>
</dbReference>
<dbReference type="PANTHER" id="PTHR45436:SF5">
    <property type="entry name" value="SENSOR HISTIDINE KINASE TRCS"/>
    <property type="match status" value="1"/>
</dbReference>
<dbReference type="SMART" id="SM00387">
    <property type="entry name" value="HATPase_c"/>
    <property type="match status" value="1"/>
</dbReference>
<dbReference type="SMART" id="SM00388">
    <property type="entry name" value="HisKA"/>
    <property type="match status" value="1"/>
</dbReference>
<dbReference type="InterPro" id="IPR036097">
    <property type="entry name" value="HisK_dim/P_sf"/>
</dbReference>
<feature type="domain" description="Histidine kinase" evidence="11">
    <location>
        <begin position="254"/>
        <end position="461"/>
    </location>
</feature>
<dbReference type="CDD" id="cd00082">
    <property type="entry name" value="HisKA"/>
    <property type="match status" value="1"/>
</dbReference>
<dbReference type="EC" id="2.7.13.3" evidence="3"/>
<evidence type="ECO:0000313" key="14">
    <source>
        <dbReference type="Proteomes" id="UP000239209"/>
    </source>
</evidence>
<dbReference type="PROSITE" id="PS50885">
    <property type="entry name" value="HAMP"/>
    <property type="match status" value="1"/>
</dbReference>
<comment type="catalytic activity">
    <reaction evidence="1">
        <text>ATP + protein L-histidine = ADP + protein N-phospho-L-histidine.</text>
        <dbReference type="EC" id="2.7.13.3"/>
    </reaction>
</comment>
<reference evidence="13 14" key="1">
    <citation type="submission" date="2018-03" db="EMBL/GenBank/DDBJ databases">
        <title>Genomic Encyclopedia of Archaeal and Bacterial Type Strains, Phase II (KMG-II): from individual species to whole genera.</title>
        <authorList>
            <person name="Goeker M."/>
        </authorList>
    </citation>
    <scope>NUCLEOTIDE SEQUENCE [LARGE SCALE GENOMIC DNA]</scope>
    <source>
        <strain evidence="13 14">DSM 45348</strain>
    </source>
</reference>
<dbReference type="SMART" id="SM00304">
    <property type="entry name" value="HAMP"/>
    <property type="match status" value="1"/>
</dbReference>
<dbReference type="InterPro" id="IPR003660">
    <property type="entry name" value="HAMP_dom"/>
</dbReference>
<keyword evidence="4" id="KW-0597">Phosphoprotein</keyword>
<dbReference type="Pfam" id="PF00512">
    <property type="entry name" value="HisKA"/>
    <property type="match status" value="1"/>
</dbReference>
<keyword evidence="5" id="KW-0808">Transferase</keyword>
<name>A0A2T0RHZ2_9ACTN</name>
<evidence type="ECO:0000256" key="10">
    <source>
        <dbReference type="ARBA" id="ARBA00023136"/>
    </source>
</evidence>
<dbReference type="AlphaFoldDB" id="A0A2T0RHZ2"/>
<dbReference type="Pfam" id="PF00672">
    <property type="entry name" value="HAMP"/>
    <property type="match status" value="1"/>
</dbReference>
<keyword evidence="10" id="KW-0472">Membrane</keyword>
<dbReference type="PRINTS" id="PR00344">
    <property type="entry name" value="BCTRLSENSOR"/>
</dbReference>
<dbReference type="GO" id="GO:0005886">
    <property type="term" value="C:plasma membrane"/>
    <property type="evidence" value="ECO:0007669"/>
    <property type="project" value="UniProtKB-SubCell"/>
</dbReference>
<dbReference type="PANTHER" id="PTHR45436">
    <property type="entry name" value="SENSOR HISTIDINE KINASE YKOH"/>
    <property type="match status" value="1"/>
</dbReference>
<keyword evidence="14" id="KW-1185">Reference proteome</keyword>
<feature type="domain" description="HAMP" evidence="12">
    <location>
        <begin position="193"/>
        <end position="246"/>
    </location>
</feature>
<evidence type="ECO:0000256" key="5">
    <source>
        <dbReference type="ARBA" id="ARBA00022679"/>
    </source>
</evidence>
<dbReference type="GO" id="GO:0000155">
    <property type="term" value="F:phosphorelay sensor kinase activity"/>
    <property type="evidence" value="ECO:0007669"/>
    <property type="project" value="InterPro"/>
</dbReference>
<keyword evidence="9" id="KW-0902">Two-component regulatory system</keyword>
<dbReference type="InterPro" id="IPR003594">
    <property type="entry name" value="HATPase_dom"/>
</dbReference>
<evidence type="ECO:0000256" key="4">
    <source>
        <dbReference type="ARBA" id="ARBA00022553"/>
    </source>
</evidence>
<evidence type="ECO:0000256" key="9">
    <source>
        <dbReference type="ARBA" id="ARBA00023012"/>
    </source>
</evidence>
<evidence type="ECO:0000256" key="2">
    <source>
        <dbReference type="ARBA" id="ARBA00004236"/>
    </source>
</evidence>
<sequence>MPRPGLASIRVRTTLAAAAAAAVCFGAGALWLRHELYANRFEASVEQGTGDVRRLATAHATRDENGLREFAHERWIAFNADRTVRASAGLEPYLGDLRWLPGPEPSAERPGPVTMPLGGSPATFVAVTVFLDPHGRIVEALTGPVAEPSRVTYFLQVSPAEAKAAIRAVDPVLAAAQPAATMLVAAVAWFVAGRALRPVEAVRAELAAITSADLHRRVPVPATGDELERLAVTTNATLDRLDDAIARQRRFAGDAAHELRSPLATLRNTVEVARASGPAAELPAVLDVVLASTRRLQSLTDDLLLLARLESSGARPQDRVDLAEIAQEQVAERRHGTGRVTFTATVTGPAVVRGDQGQLERLVHNLLDNANRHARTTVTVTTGPDSGDVVLTVTDDGDGIAEADRERIFERFTRLDEARTRDSGGAGLGLAIVRDIAVRHGGRVEAGAGPGARFTLKLPAA</sequence>
<evidence type="ECO:0000256" key="6">
    <source>
        <dbReference type="ARBA" id="ARBA00022692"/>
    </source>
</evidence>
<dbReference type="Proteomes" id="UP000239209">
    <property type="component" value="Unassembled WGS sequence"/>
</dbReference>
<comment type="caution">
    <text evidence="13">The sequence shown here is derived from an EMBL/GenBank/DDBJ whole genome shotgun (WGS) entry which is preliminary data.</text>
</comment>
<keyword evidence="6" id="KW-0812">Transmembrane</keyword>
<gene>
    <name evidence="13" type="ORF">CLV70_1228</name>
</gene>
<keyword evidence="8" id="KW-1133">Transmembrane helix</keyword>
<evidence type="ECO:0000259" key="11">
    <source>
        <dbReference type="PROSITE" id="PS50109"/>
    </source>
</evidence>
<dbReference type="CDD" id="cd06225">
    <property type="entry name" value="HAMP"/>
    <property type="match status" value="1"/>
</dbReference>
<dbReference type="CDD" id="cd00075">
    <property type="entry name" value="HATPase"/>
    <property type="match status" value="1"/>
</dbReference>
<dbReference type="InterPro" id="IPR005467">
    <property type="entry name" value="His_kinase_dom"/>
</dbReference>
<dbReference type="Gene3D" id="6.10.340.10">
    <property type="match status" value="1"/>
</dbReference>
<dbReference type="EMBL" id="PVZG01000022">
    <property type="protein sequence ID" value="PRY20769.1"/>
    <property type="molecule type" value="Genomic_DNA"/>
</dbReference>
<evidence type="ECO:0000256" key="3">
    <source>
        <dbReference type="ARBA" id="ARBA00012438"/>
    </source>
</evidence>
<organism evidence="13 14">
    <name type="scientific">Pseudosporangium ferrugineum</name>
    <dbReference type="NCBI Taxonomy" id="439699"/>
    <lineage>
        <taxon>Bacteria</taxon>
        <taxon>Bacillati</taxon>
        <taxon>Actinomycetota</taxon>
        <taxon>Actinomycetes</taxon>
        <taxon>Micromonosporales</taxon>
        <taxon>Micromonosporaceae</taxon>
        <taxon>Pseudosporangium</taxon>
    </lineage>
</organism>
<evidence type="ECO:0000259" key="12">
    <source>
        <dbReference type="PROSITE" id="PS50885"/>
    </source>
</evidence>
<evidence type="ECO:0000256" key="7">
    <source>
        <dbReference type="ARBA" id="ARBA00022777"/>
    </source>
</evidence>
<evidence type="ECO:0000256" key="8">
    <source>
        <dbReference type="ARBA" id="ARBA00022989"/>
    </source>
</evidence>
<evidence type="ECO:0000256" key="1">
    <source>
        <dbReference type="ARBA" id="ARBA00000085"/>
    </source>
</evidence>
<keyword evidence="7 13" id="KW-0418">Kinase</keyword>